<dbReference type="GO" id="GO:0003677">
    <property type="term" value="F:DNA binding"/>
    <property type="evidence" value="ECO:0007669"/>
    <property type="project" value="UniProtKB-KW"/>
</dbReference>
<dbReference type="PROSITE" id="PS50110">
    <property type="entry name" value="RESPONSE_REGULATORY"/>
    <property type="match status" value="1"/>
</dbReference>
<dbReference type="PANTHER" id="PTHR37299">
    <property type="entry name" value="TRANSCRIPTIONAL REGULATOR-RELATED"/>
    <property type="match status" value="1"/>
</dbReference>
<dbReference type="SMART" id="SM00448">
    <property type="entry name" value="REC"/>
    <property type="match status" value="1"/>
</dbReference>
<accession>A0A3E1NIP1</accession>
<evidence type="ECO:0000256" key="1">
    <source>
        <dbReference type="PROSITE-ProRule" id="PRU00169"/>
    </source>
</evidence>
<dbReference type="Gene3D" id="3.40.50.2300">
    <property type="match status" value="1"/>
</dbReference>
<dbReference type="InterPro" id="IPR007492">
    <property type="entry name" value="LytTR_DNA-bd_dom"/>
</dbReference>
<dbReference type="PANTHER" id="PTHR37299:SF1">
    <property type="entry name" value="STAGE 0 SPORULATION PROTEIN A HOMOLOG"/>
    <property type="match status" value="1"/>
</dbReference>
<protein>
    <submittedName>
        <fullName evidence="3">DNA-binding response regulator</fullName>
    </submittedName>
</protein>
<dbReference type="InterPro" id="IPR001789">
    <property type="entry name" value="Sig_transdc_resp-reg_receiver"/>
</dbReference>
<proteinExistence type="predicted"/>
<gene>
    <name evidence="3" type="ORF">DXN05_13990</name>
</gene>
<keyword evidence="4" id="KW-1185">Reference proteome</keyword>
<dbReference type="InterPro" id="IPR046947">
    <property type="entry name" value="LytR-like"/>
</dbReference>
<organism evidence="3 4">
    <name type="scientific">Deminuibacter soli</name>
    <dbReference type="NCBI Taxonomy" id="2291815"/>
    <lineage>
        <taxon>Bacteria</taxon>
        <taxon>Pseudomonadati</taxon>
        <taxon>Bacteroidota</taxon>
        <taxon>Chitinophagia</taxon>
        <taxon>Chitinophagales</taxon>
        <taxon>Chitinophagaceae</taxon>
        <taxon>Deminuibacter</taxon>
    </lineage>
</organism>
<keyword evidence="1" id="KW-0597">Phosphoprotein</keyword>
<evidence type="ECO:0000313" key="3">
    <source>
        <dbReference type="EMBL" id="RFM27803.1"/>
    </source>
</evidence>
<dbReference type="OrthoDB" id="2168082at2"/>
<dbReference type="EMBL" id="QTJU01000004">
    <property type="protein sequence ID" value="RFM27803.1"/>
    <property type="molecule type" value="Genomic_DNA"/>
</dbReference>
<feature type="domain" description="Response regulatory" evidence="2">
    <location>
        <begin position="2"/>
        <end position="115"/>
    </location>
</feature>
<dbReference type="Gene3D" id="2.40.50.1020">
    <property type="entry name" value="LytTr DNA-binding domain"/>
    <property type="match status" value="1"/>
</dbReference>
<dbReference type="Pfam" id="PF04397">
    <property type="entry name" value="LytTR"/>
    <property type="match status" value="1"/>
</dbReference>
<dbReference type="AlphaFoldDB" id="A0A3E1NIP1"/>
<dbReference type="SMART" id="SM00850">
    <property type="entry name" value="LytTR"/>
    <property type="match status" value="1"/>
</dbReference>
<evidence type="ECO:0000313" key="4">
    <source>
        <dbReference type="Proteomes" id="UP000261284"/>
    </source>
</evidence>
<name>A0A3E1NIP1_9BACT</name>
<dbReference type="InterPro" id="IPR011006">
    <property type="entry name" value="CheY-like_superfamily"/>
</dbReference>
<dbReference type="GO" id="GO:0000156">
    <property type="term" value="F:phosphorelay response regulator activity"/>
    <property type="evidence" value="ECO:0007669"/>
    <property type="project" value="InterPro"/>
</dbReference>
<feature type="modified residue" description="4-aspartylphosphate" evidence="1">
    <location>
        <position position="55"/>
    </location>
</feature>
<keyword evidence="3" id="KW-0238">DNA-binding</keyword>
<dbReference type="SUPFAM" id="SSF52172">
    <property type="entry name" value="CheY-like"/>
    <property type="match status" value="1"/>
</dbReference>
<reference evidence="3 4" key="1">
    <citation type="submission" date="2018-08" db="EMBL/GenBank/DDBJ databases">
        <title>Chitinophagaceae sp. K23C18032701, a novel bacterium isolated from forest soil.</title>
        <authorList>
            <person name="Wang C."/>
        </authorList>
    </citation>
    <scope>NUCLEOTIDE SEQUENCE [LARGE SCALE GENOMIC DNA]</scope>
    <source>
        <strain evidence="3 4">K23C18032701</strain>
    </source>
</reference>
<sequence length="253" mass="29100">MNIIIIEDEIKTAKSLESLITAAKPGAKVIAKLQSIESAVAYFTNNDMPDLAFMDVQLSDGLCFEIFKSVKITCPIIFCTAFDEYSLEAFKSNGIDYVLKPFSQEDITGALKKADELKNFFQQNTAPDINSLLSALTPAQGKKNFLVFKNQKYLNIPTDTIAFFYIKYDATFIMCFDQQEYNISQSLDQVAAQLPELQFFRLNRQYLISFDAIKEVEHFFQRKLYVKLTIPTPEKLLIHKDKVSVFLRWMENR</sequence>
<evidence type="ECO:0000259" key="2">
    <source>
        <dbReference type="PROSITE" id="PS50110"/>
    </source>
</evidence>
<comment type="caution">
    <text evidence="3">The sequence shown here is derived from an EMBL/GenBank/DDBJ whole genome shotgun (WGS) entry which is preliminary data.</text>
</comment>
<dbReference type="Proteomes" id="UP000261284">
    <property type="component" value="Unassembled WGS sequence"/>
</dbReference>
<dbReference type="RefSeq" id="WP_116847880.1">
    <property type="nucleotide sequence ID" value="NZ_QTJU01000004.1"/>
</dbReference>
<dbReference type="Pfam" id="PF00072">
    <property type="entry name" value="Response_reg"/>
    <property type="match status" value="1"/>
</dbReference>